<keyword evidence="3 8" id="KW-0328">Glycosyltransferase</keyword>
<evidence type="ECO:0000256" key="6">
    <source>
        <dbReference type="ARBA" id="ARBA00022989"/>
    </source>
</evidence>
<accession>A0A437CSE6</accession>
<evidence type="ECO:0000256" key="2">
    <source>
        <dbReference type="ARBA" id="ARBA00007647"/>
    </source>
</evidence>
<keyword evidence="4 8" id="KW-0808">Transferase</keyword>
<dbReference type="GO" id="GO:0005737">
    <property type="term" value="C:cytoplasm"/>
    <property type="evidence" value="ECO:0007669"/>
    <property type="project" value="TreeGrafter"/>
</dbReference>
<proteinExistence type="inferred from homology"/>
<dbReference type="PANTHER" id="PTHR21461:SF52">
    <property type="entry name" value="GLYCOSYLTRANSFERASE FAMILY 92 PROTEIN"/>
    <property type="match status" value="1"/>
</dbReference>
<dbReference type="AlphaFoldDB" id="A0A437CSE6"/>
<comment type="similarity">
    <text evidence="2 8">Belongs to the glycosyltransferase 92 family.</text>
</comment>
<organism evidence="9 10">
    <name type="scientific">Oryzias javanicus</name>
    <name type="common">Javanese ricefish</name>
    <name type="synonym">Aplocheilus javanicus</name>
    <dbReference type="NCBI Taxonomy" id="123683"/>
    <lineage>
        <taxon>Eukaryota</taxon>
        <taxon>Metazoa</taxon>
        <taxon>Chordata</taxon>
        <taxon>Craniata</taxon>
        <taxon>Vertebrata</taxon>
        <taxon>Euteleostomi</taxon>
        <taxon>Actinopterygii</taxon>
        <taxon>Neopterygii</taxon>
        <taxon>Teleostei</taxon>
        <taxon>Neoteleostei</taxon>
        <taxon>Acanthomorphata</taxon>
        <taxon>Ovalentaria</taxon>
        <taxon>Atherinomorphae</taxon>
        <taxon>Beloniformes</taxon>
        <taxon>Adrianichthyidae</taxon>
        <taxon>Oryziinae</taxon>
        <taxon>Oryzias</taxon>
    </lineage>
</organism>
<evidence type="ECO:0000256" key="5">
    <source>
        <dbReference type="ARBA" id="ARBA00022692"/>
    </source>
</evidence>
<evidence type="ECO:0000313" key="10">
    <source>
        <dbReference type="Proteomes" id="UP000283210"/>
    </source>
</evidence>
<evidence type="ECO:0000256" key="3">
    <source>
        <dbReference type="ARBA" id="ARBA00022676"/>
    </source>
</evidence>
<dbReference type="Proteomes" id="UP000283210">
    <property type="component" value="Chromosome 13"/>
</dbReference>
<comment type="subcellular location">
    <subcellularLocation>
        <location evidence="1">Membrane</location>
        <topology evidence="1">Single-pass membrane protein</topology>
    </subcellularLocation>
</comment>
<gene>
    <name evidence="9" type="ORF">OJAV_G00134160</name>
</gene>
<feature type="transmembrane region" description="Helical" evidence="8">
    <location>
        <begin position="60"/>
        <end position="80"/>
    </location>
</feature>
<reference evidence="9 10" key="2">
    <citation type="submission" date="2019-01" db="EMBL/GenBank/DDBJ databases">
        <title>A chromosome length genome reference of the Java medaka (oryzias javanicus).</title>
        <authorList>
            <person name="Herpin A."/>
            <person name="Takehana Y."/>
            <person name="Naruse K."/>
            <person name="Ansai S."/>
            <person name="Kawaguchi M."/>
        </authorList>
    </citation>
    <scope>NUCLEOTIDE SEQUENCE [LARGE SCALE GENOMIC DNA]</scope>
    <source>
        <strain evidence="9">RS831</strain>
        <tissue evidence="9">Whole body</tissue>
    </source>
</reference>
<keyword evidence="10" id="KW-1185">Reference proteome</keyword>
<name>A0A437CSE6_ORYJA</name>
<keyword evidence="5 8" id="KW-0812">Transmembrane</keyword>
<dbReference type="EC" id="2.4.1.-" evidence="8"/>
<dbReference type="GO" id="GO:0016757">
    <property type="term" value="F:glycosyltransferase activity"/>
    <property type="evidence" value="ECO:0007669"/>
    <property type="project" value="UniProtKB-UniRule"/>
</dbReference>
<keyword evidence="6 8" id="KW-1133">Transmembrane helix</keyword>
<dbReference type="Pfam" id="PF01697">
    <property type="entry name" value="Glyco_transf_92"/>
    <property type="match status" value="1"/>
</dbReference>
<keyword evidence="7 8" id="KW-0472">Membrane</keyword>
<evidence type="ECO:0000256" key="7">
    <source>
        <dbReference type="ARBA" id="ARBA00023136"/>
    </source>
</evidence>
<dbReference type="EMBL" id="CM012449">
    <property type="protein sequence ID" value="RVE65183.1"/>
    <property type="molecule type" value="Genomic_DNA"/>
</dbReference>
<sequence length="359" mass="41406">MHGDRRRSLSSSHLAKRVTKFYSLLPDRLRYSCPPPHPYLNTSVPMMSSKPRQRPTLKKLRCLVLVCLVFLSVLLFVRSFRFSDLMNVQLWTQPYPEQKPEPVQTEATAAQEQVISFAPVENTKTLLLSAYQEHRTNKKEVRVIAVVLRSEKAAYRCVFYCQEQQHVSEGVSHIHIDHFNFSYGTADIMCPVPSGCEAPTHITVKSAANFSQDTTHRELLEIRNQVVQSDQFAFDFTVCFSTMFNFTNVLQLVQSLTMLQLLGVNRVVIYKTDCSPEIQRLLDYYIRKGFVELIPWSLSKYMYKSRYVAMNDVDELILPQRVNRIISLKQRCLVHSSIRCSSSEDKPDGVLHQTCKIVT</sequence>
<evidence type="ECO:0000256" key="1">
    <source>
        <dbReference type="ARBA" id="ARBA00004167"/>
    </source>
</evidence>
<reference evidence="9 10" key="1">
    <citation type="submission" date="2018-11" db="EMBL/GenBank/DDBJ databases">
        <authorList>
            <person name="Lopez-Roques C."/>
            <person name="Donnadieu C."/>
            <person name="Bouchez O."/>
            <person name="Klopp C."/>
            <person name="Cabau C."/>
            <person name="Zahm M."/>
        </authorList>
    </citation>
    <scope>NUCLEOTIDE SEQUENCE [LARGE SCALE GENOMIC DNA]</scope>
    <source>
        <strain evidence="9">RS831</strain>
        <tissue evidence="9">Whole body</tissue>
    </source>
</reference>
<evidence type="ECO:0000256" key="8">
    <source>
        <dbReference type="RuleBase" id="RU366017"/>
    </source>
</evidence>
<evidence type="ECO:0000313" key="9">
    <source>
        <dbReference type="EMBL" id="RVE65183.1"/>
    </source>
</evidence>
<dbReference type="GO" id="GO:0016020">
    <property type="term" value="C:membrane"/>
    <property type="evidence" value="ECO:0007669"/>
    <property type="project" value="UniProtKB-SubCell"/>
</dbReference>
<evidence type="ECO:0000256" key="4">
    <source>
        <dbReference type="ARBA" id="ARBA00022679"/>
    </source>
</evidence>
<dbReference type="InterPro" id="IPR008166">
    <property type="entry name" value="Glyco_transf_92"/>
</dbReference>
<dbReference type="PANTHER" id="PTHR21461">
    <property type="entry name" value="GLYCOSYLTRANSFERASE FAMILY 92 PROTEIN"/>
    <property type="match status" value="1"/>
</dbReference>
<protein>
    <recommendedName>
        <fullName evidence="8">Glycosyltransferase family 92 protein</fullName>
        <ecNumber evidence="8">2.4.1.-</ecNumber>
    </recommendedName>
</protein>
<dbReference type="OrthoDB" id="2526284at2759"/>